<evidence type="ECO:0000313" key="6">
    <source>
        <dbReference type="Proteomes" id="UP000325684"/>
    </source>
</evidence>
<proteinExistence type="predicted"/>
<dbReference type="GO" id="GO:0032259">
    <property type="term" value="P:methylation"/>
    <property type="evidence" value="ECO:0007669"/>
    <property type="project" value="UniProtKB-KW"/>
</dbReference>
<dbReference type="PANTHER" id="PTHR43464">
    <property type="entry name" value="METHYLTRANSFERASE"/>
    <property type="match status" value="1"/>
</dbReference>
<evidence type="ECO:0000256" key="1">
    <source>
        <dbReference type="ARBA" id="ARBA00022603"/>
    </source>
</evidence>
<organism evidence="5 6">
    <name type="scientific">Microvirga brassicacearum</name>
    <dbReference type="NCBI Taxonomy" id="2580413"/>
    <lineage>
        <taxon>Bacteria</taxon>
        <taxon>Pseudomonadati</taxon>
        <taxon>Pseudomonadota</taxon>
        <taxon>Alphaproteobacteria</taxon>
        <taxon>Hyphomicrobiales</taxon>
        <taxon>Methylobacteriaceae</taxon>
        <taxon>Microvirga</taxon>
    </lineage>
</organism>
<keyword evidence="3" id="KW-0949">S-adenosyl-L-methionine</keyword>
<dbReference type="PANTHER" id="PTHR43464:SF19">
    <property type="entry name" value="UBIQUINONE BIOSYNTHESIS O-METHYLTRANSFERASE, MITOCHONDRIAL"/>
    <property type="match status" value="1"/>
</dbReference>
<dbReference type="GO" id="GO:0008168">
    <property type="term" value="F:methyltransferase activity"/>
    <property type="evidence" value="ECO:0007669"/>
    <property type="project" value="UniProtKB-KW"/>
</dbReference>
<sequence>MTDLTEDPLYRDPDLAQFYDLTNQWWVDFDYCTSLASNAASVLDLGCGTGELAVALAQGRRVIGVDPAAAMLEVGRNRPGGDKVTWVQADARTVRLDERFDLVLLTGHVFQVFLTQEDQKAALATIATHLNPNGRFIFDSRNPRLRTWEGRNRHNSLHQLEHPQLGTIEAWNEPTYDEATNILTYENGYRVLATGQAFSASAQIRYTSQEELAASIAASELVVETWLGSWEGDPFYPEAKEIIPIGRLA</sequence>
<evidence type="ECO:0000313" key="5">
    <source>
        <dbReference type="EMBL" id="KAB0264644.1"/>
    </source>
</evidence>
<dbReference type="Gene3D" id="3.40.50.150">
    <property type="entry name" value="Vaccinia Virus protein VP39"/>
    <property type="match status" value="1"/>
</dbReference>
<comment type="caution">
    <text evidence="5">The sequence shown here is derived from an EMBL/GenBank/DDBJ whole genome shotgun (WGS) entry which is preliminary data.</text>
</comment>
<dbReference type="InterPro" id="IPR041698">
    <property type="entry name" value="Methyltransf_25"/>
</dbReference>
<dbReference type="OrthoDB" id="1853779at2"/>
<gene>
    <name evidence="5" type="ORF">FEZ63_22235</name>
</gene>
<dbReference type="AlphaFoldDB" id="A0A5N3P4J9"/>
<dbReference type="RefSeq" id="WP_150948934.1">
    <property type="nucleotide sequence ID" value="NZ_VCMV01000064.1"/>
</dbReference>
<dbReference type="Gene3D" id="2.20.130.10">
    <property type="entry name" value="CAC2371-like domains"/>
    <property type="match status" value="1"/>
</dbReference>
<dbReference type="InterPro" id="IPR029063">
    <property type="entry name" value="SAM-dependent_MTases_sf"/>
</dbReference>
<dbReference type="Proteomes" id="UP000325684">
    <property type="component" value="Unassembled WGS sequence"/>
</dbReference>
<keyword evidence="1 5" id="KW-0489">Methyltransferase</keyword>
<dbReference type="CDD" id="cd02440">
    <property type="entry name" value="AdoMet_MTases"/>
    <property type="match status" value="1"/>
</dbReference>
<accession>A0A5N3P4J9</accession>
<name>A0A5N3P4J9_9HYPH</name>
<reference evidence="5 6" key="1">
    <citation type="journal article" date="2019" name="Microorganisms">
        <title>Genome Insights into the Novel Species Microvirga brassicacearum, a Rapeseed Endophyte with Biotechnological Potential.</title>
        <authorList>
            <person name="Jimenez-Gomez A."/>
            <person name="Saati-Santamaria Z."/>
            <person name="Igual J.M."/>
            <person name="Rivas R."/>
            <person name="Mateos P.F."/>
            <person name="Garcia-Fraile P."/>
        </authorList>
    </citation>
    <scope>NUCLEOTIDE SEQUENCE [LARGE SCALE GENOMIC DNA]</scope>
    <source>
        <strain evidence="5 6">CDVBN77</strain>
    </source>
</reference>
<evidence type="ECO:0000256" key="3">
    <source>
        <dbReference type="ARBA" id="ARBA00022691"/>
    </source>
</evidence>
<evidence type="ECO:0000256" key="2">
    <source>
        <dbReference type="ARBA" id="ARBA00022679"/>
    </source>
</evidence>
<evidence type="ECO:0000259" key="4">
    <source>
        <dbReference type="Pfam" id="PF13649"/>
    </source>
</evidence>
<protein>
    <submittedName>
        <fullName evidence="5">Class I SAM-dependent methyltransferase</fullName>
    </submittedName>
</protein>
<feature type="domain" description="Methyltransferase" evidence="4">
    <location>
        <begin position="42"/>
        <end position="134"/>
    </location>
</feature>
<dbReference type="EMBL" id="VCMV01000064">
    <property type="protein sequence ID" value="KAB0264644.1"/>
    <property type="molecule type" value="Genomic_DNA"/>
</dbReference>
<keyword evidence="6" id="KW-1185">Reference proteome</keyword>
<dbReference type="Pfam" id="PF13649">
    <property type="entry name" value="Methyltransf_25"/>
    <property type="match status" value="1"/>
</dbReference>
<keyword evidence="2 5" id="KW-0808">Transferase</keyword>
<dbReference type="SUPFAM" id="SSF53335">
    <property type="entry name" value="S-adenosyl-L-methionine-dependent methyltransferases"/>
    <property type="match status" value="1"/>
</dbReference>